<sequence length="510" mass="59376">MNSNRKPQNQNKPRPVGLAKKLIMQRHQPKGEDPFKKDEFPTLKEIALDIVAQNFHIYPDLIPYKDNKRILEQKIPIEEEEQIIEKTSTQLPIVISANNIQQESYWERACNERWKTSKKPIKLEDHGLSWKTAYLERHLEELLQGAEFPQKDKLIQKLNACAYWVHTLNLTRIRNSAELDLELIVKYLPVLTNLTVSYGMKSIETDELFPNDKKTEFQRQNLGIKLQEAAKLGEAIKISQNLITLQMPANMIDDDLLRFIMAGVNMNTSLVELDLSHNKIGDQGARRVAKFLMRNEILQFLDISNNQIDYDGSRYLAQALKINKTLTHLNINLNQFNDKAGMKFFKDLMINRSLEELNMAGNQLGYQTAIKLAEYLAPPCTLKFLYIGNNNFGDDCYDILRTALNTNYNLQKLDIRGCNFSKDLTNIDNSLLYEKQINSKLLSQYGQSSIERHLSEVILQKHFTKQRLHFVDEEEYYQKKKIKESQLRKEALNAKKALEEKKKLEQNEQK</sequence>
<evidence type="ECO:0000313" key="6">
    <source>
        <dbReference type="Proteomes" id="UP000054937"/>
    </source>
</evidence>
<dbReference type="PANTHER" id="PTHR24113:SF12">
    <property type="entry name" value="RAN GTPASE-ACTIVATING PROTEIN 1"/>
    <property type="match status" value="1"/>
</dbReference>
<dbReference type="GO" id="GO:0005829">
    <property type="term" value="C:cytosol"/>
    <property type="evidence" value="ECO:0007669"/>
    <property type="project" value="TreeGrafter"/>
</dbReference>
<dbReference type="GO" id="GO:0006913">
    <property type="term" value="P:nucleocytoplasmic transport"/>
    <property type="evidence" value="ECO:0007669"/>
    <property type="project" value="TreeGrafter"/>
</dbReference>
<dbReference type="OMA" id="PVCHVAR"/>
<comment type="caution">
    <text evidence="5">The sequence shown here is derived from an EMBL/GenBank/DDBJ whole genome shotgun (WGS) entry which is preliminary data.</text>
</comment>
<dbReference type="InterPro" id="IPR027038">
    <property type="entry name" value="RanGap"/>
</dbReference>
<dbReference type="InterPro" id="IPR001611">
    <property type="entry name" value="Leu-rich_rpt"/>
</dbReference>
<gene>
    <name evidence="5" type="ORF">PPERSA_03465</name>
</gene>
<dbReference type="SUPFAM" id="SSF52047">
    <property type="entry name" value="RNI-like"/>
    <property type="match status" value="1"/>
</dbReference>
<dbReference type="EMBL" id="LDAU01000205">
    <property type="protein sequence ID" value="KRW99664.1"/>
    <property type="molecule type" value="Genomic_DNA"/>
</dbReference>
<dbReference type="GO" id="GO:0005096">
    <property type="term" value="F:GTPase activator activity"/>
    <property type="evidence" value="ECO:0007669"/>
    <property type="project" value="UniProtKB-KW"/>
</dbReference>
<dbReference type="Proteomes" id="UP000054937">
    <property type="component" value="Unassembled WGS sequence"/>
</dbReference>
<proteinExistence type="predicted"/>
<keyword evidence="2" id="KW-0433">Leucine-rich repeat</keyword>
<keyword evidence="3" id="KW-0677">Repeat</keyword>
<dbReference type="AlphaFoldDB" id="A0A0V0QBU1"/>
<dbReference type="PANTHER" id="PTHR24113">
    <property type="entry name" value="RAN GTPASE-ACTIVATING PROTEIN 1"/>
    <property type="match status" value="1"/>
</dbReference>
<protein>
    <submittedName>
        <fullName evidence="5">Uncharacterized protein</fullName>
    </submittedName>
</protein>
<reference evidence="5 6" key="1">
    <citation type="journal article" date="2015" name="Sci. Rep.">
        <title>Genome of the facultative scuticociliatosis pathogen Pseudocohnilembus persalinus provides insight into its virulence through horizontal gene transfer.</title>
        <authorList>
            <person name="Xiong J."/>
            <person name="Wang G."/>
            <person name="Cheng J."/>
            <person name="Tian M."/>
            <person name="Pan X."/>
            <person name="Warren A."/>
            <person name="Jiang C."/>
            <person name="Yuan D."/>
            <person name="Miao W."/>
        </authorList>
    </citation>
    <scope>NUCLEOTIDE SEQUENCE [LARGE SCALE GENOMIC DNA]</scope>
    <source>
        <strain evidence="5">36N120E</strain>
    </source>
</reference>
<dbReference type="InParanoid" id="A0A0V0QBU1"/>
<evidence type="ECO:0000313" key="5">
    <source>
        <dbReference type="EMBL" id="KRW99664.1"/>
    </source>
</evidence>
<evidence type="ECO:0000256" key="4">
    <source>
        <dbReference type="SAM" id="Coils"/>
    </source>
</evidence>
<dbReference type="SMART" id="SM00368">
    <property type="entry name" value="LRR_RI"/>
    <property type="match status" value="4"/>
</dbReference>
<name>A0A0V0QBU1_PSEPJ</name>
<dbReference type="GO" id="GO:0005634">
    <property type="term" value="C:nucleus"/>
    <property type="evidence" value="ECO:0007669"/>
    <property type="project" value="TreeGrafter"/>
</dbReference>
<dbReference type="InterPro" id="IPR032675">
    <property type="entry name" value="LRR_dom_sf"/>
</dbReference>
<dbReference type="GO" id="GO:0031267">
    <property type="term" value="F:small GTPase binding"/>
    <property type="evidence" value="ECO:0007669"/>
    <property type="project" value="TreeGrafter"/>
</dbReference>
<keyword evidence="6" id="KW-1185">Reference proteome</keyword>
<organism evidence="5 6">
    <name type="scientific">Pseudocohnilembus persalinus</name>
    <name type="common">Ciliate</name>
    <dbReference type="NCBI Taxonomy" id="266149"/>
    <lineage>
        <taxon>Eukaryota</taxon>
        <taxon>Sar</taxon>
        <taxon>Alveolata</taxon>
        <taxon>Ciliophora</taxon>
        <taxon>Intramacronucleata</taxon>
        <taxon>Oligohymenophorea</taxon>
        <taxon>Scuticociliatia</taxon>
        <taxon>Philasterida</taxon>
        <taxon>Pseudocohnilembidae</taxon>
        <taxon>Pseudocohnilembus</taxon>
    </lineage>
</organism>
<dbReference type="GO" id="GO:0048471">
    <property type="term" value="C:perinuclear region of cytoplasm"/>
    <property type="evidence" value="ECO:0007669"/>
    <property type="project" value="TreeGrafter"/>
</dbReference>
<feature type="coiled-coil region" evidence="4">
    <location>
        <begin position="482"/>
        <end position="509"/>
    </location>
</feature>
<dbReference type="Gene3D" id="3.80.10.10">
    <property type="entry name" value="Ribonuclease Inhibitor"/>
    <property type="match status" value="2"/>
</dbReference>
<evidence type="ECO:0000256" key="2">
    <source>
        <dbReference type="ARBA" id="ARBA00022614"/>
    </source>
</evidence>
<dbReference type="OrthoDB" id="341587at2759"/>
<keyword evidence="1" id="KW-0343">GTPase activation</keyword>
<evidence type="ECO:0000256" key="3">
    <source>
        <dbReference type="ARBA" id="ARBA00022737"/>
    </source>
</evidence>
<keyword evidence="4" id="KW-0175">Coiled coil</keyword>
<dbReference type="Pfam" id="PF13516">
    <property type="entry name" value="LRR_6"/>
    <property type="match status" value="4"/>
</dbReference>
<accession>A0A0V0QBU1</accession>
<evidence type="ECO:0000256" key="1">
    <source>
        <dbReference type="ARBA" id="ARBA00022468"/>
    </source>
</evidence>